<dbReference type="EMBL" id="AEGR01000051">
    <property type="protein sequence ID" value="EGI77266.1"/>
    <property type="molecule type" value="Genomic_DNA"/>
</dbReference>
<evidence type="ECO:0000313" key="5">
    <source>
        <dbReference type="Proteomes" id="UP000016368"/>
    </source>
</evidence>
<feature type="region of interest" description="Disordered" evidence="2">
    <location>
        <begin position="394"/>
        <end position="413"/>
    </location>
</feature>
<comment type="caution">
    <text evidence="4">The sequence shown here is derived from an EMBL/GenBank/DDBJ whole genome shotgun (WGS) entry which is preliminary data.</text>
</comment>
<protein>
    <submittedName>
        <fullName evidence="4">Pentapeptide repeat-containing protein</fullName>
    </submittedName>
</protein>
<dbReference type="eggNOG" id="COG1357">
    <property type="taxonomic scope" value="Bacteria"/>
</dbReference>
<dbReference type="InterPro" id="IPR001646">
    <property type="entry name" value="5peptide_repeat"/>
</dbReference>
<evidence type="ECO:0000259" key="3">
    <source>
        <dbReference type="Pfam" id="PF09937"/>
    </source>
</evidence>
<dbReference type="Pfam" id="PF00805">
    <property type="entry name" value="Pentapeptide"/>
    <property type="match status" value="5"/>
</dbReference>
<accession>F3KSI9</accession>
<dbReference type="eggNOG" id="COG5351">
    <property type="taxonomic scope" value="Bacteria"/>
</dbReference>
<reference evidence="4 5" key="1">
    <citation type="journal article" date="2011" name="EMBO J.">
        <title>Structural diversity of bacterial flagellar motors.</title>
        <authorList>
            <person name="Chen S."/>
            <person name="Beeby M."/>
            <person name="Murphy G.E."/>
            <person name="Leadbetter J.R."/>
            <person name="Hendrixson D.R."/>
            <person name="Briegel A."/>
            <person name="Li Z."/>
            <person name="Shi J."/>
            <person name="Tocheva E.I."/>
            <person name="Muller A."/>
            <person name="Dobro M.J."/>
            <person name="Jensen G.J."/>
        </authorList>
    </citation>
    <scope>NUCLEOTIDE SEQUENCE [LARGE SCALE GENOMIC DNA]</scope>
    <source>
        <strain evidence="4 5">ATCC 19624</strain>
    </source>
</reference>
<evidence type="ECO:0000313" key="4">
    <source>
        <dbReference type="EMBL" id="EGI77266.1"/>
    </source>
</evidence>
<organism evidence="4 5">
    <name type="scientific">Hylemonella gracilis ATCC 19624</name>
    <dbReference type="NCBI Taxonomy" id="887062"/>
    <lineage>
        <taxon>Bacteria</taxon>
        <taxon>Pseudomonadati</taxon>
        <taxon>Pseudomonadota</taxon>
        <taxon>Betaproteobacteria</taxon>
        <taxon>Burkholderiales</taxon>
        <taxon>Comamonadaceae</taxon>
        <taxon>Hylemonella</taxon>
    </lineage>
</organism>
<sequence length="879" mass="96095">MKVIKPSQLSLLTRPFNQDERSWLAVAVIGFFPLGRPSFLFLDEAEQWPAALKALPKHKPLDEVFPKTRGEWLLSGSAYAPEGKPVQSMDVSIRVGDVSKTLRVRGDRRWYYGPWYRQTKALQFLSMPLTMERAYGGPRHPANPEGCGYTGNPLAGWIGRNEGALPNIERPERPVRGHVLKGEPVGLGPLDPSKPPRRRHAGNFGRRWQERKLAGLGLNMDPRFFQTAPADQWASGHWQGGERYRLENLHPQRSVIEGLLPDARARVLARTKETAAVREVDMAMDTVWFFPDHLLGVAVYHGKIAVSDPDALDVDAVLAAYEHPLATRPLSHYLQALADRTDPETAVLHAMTDAPLIPVESAQARALRQKTRQAKRAAAEEAQRLRREAQALELGGAAQTSQKAQAAPPAPMTAALGEPLDLEAVRSGDIDMAAWLAHLKAKTGDMQEQAQQSAREALSAAAAHAQPVDMAKEKQRLYEIASKPAWDLLDAAAVTATDDQQYIQGVHPQDLSKARAEFSRVQVLQRQARRAVLKPSSPPLPPELSAWFGGLVRHWRGSGLALPGRDLAGADLRGVDFSGADLRETIFEACDLRGAKFRAADLRGASFVAAQIAQADFSQARMEGANLSACSAKGARFVGADLRQAWAMAADLSECVLDDAVLDELLAQKLVLRGASLLRVRAERALLLELQAEGSCWDGAQLSTGNLLKAQLNGSAWRGARLTRCVLLDARWVRADLSQATLEKCLAIGASFEHARARGLRSLGSGWRGSVWKDADMSTAQCLSSDFGNVDFSGATLQGAVFAKCVLQGAKLHEVQARDADFMRALCRRADFGGSDLQGSNFRQAALGLARFDGADLRSALLEKSARRKIRRENKKVAL</sequence>
<dbReference type="AlphaFoldDB" id="F3KSI9"/>
<dbReference type="Gene3D" id="2.160.20.80">
    <property type="entry name" value="E3 ubiquitin-protein ligase SopA"/>
    <property type="match status" value="3"/>
</dbReference>
<proteinExistence type="predicted"/>
<dbReference type="PANTHER" id="PTHR47485">
    <property type="entry name" value="THYLAKOID LUMENAL 17.4 KDA PROTEIN, CHLOROPLASTIC"/>
    <property type="match status" value="1"/>
</dbReference>
<keyword evidence="5" id="KW-1185">Reference proteome</keyword>
<dbReference type="OrthoDB" id="237820at2"/>
<dbReference type="PANTHER" id="PTHR47485:SF1">
    <property type="entry name" value="THYLAKOID LUMENAL 17.4 KDA PROTEIN, CHLOROPLASTIC"/>
    <property type="match status" value="1"/>
</dbReference>
<evidence type="ECO:0000256" key="1">
    <source>
        <dbReference type="ARBA" id="ARBA00022737"/>
    </source>
</evidence>
<dbReference type="RefSeq" id="WP_006297453.1">
    <property type="nucleotide sequence ID" value="NZ_AEGR01000051.1"/>
</dbReference>
<feature type="region of interest" description="Disordered" evidence="2">
    <location>
        <begin position="178"/>
        <end position="202"/>
    </location>
</feature>
<name>F3KSI9_9BURK</name>
<evidence type="ECO:0000256" key="2">
    <source>
        <dbReference type="SAM" id="MobiDB-lite"/>
    </source>
</evidence>
<dbReference type="InterPro" id="IPR018683">
    <property type="entry name" value="DUF2169"/>
</dbReference>
<keyword evidence="1" id="KW-0677">Repeat</keyword>
<dbReference type="SUPFAM" id="SSF141571">
    <property type="entry name" value="Pentapeptide repeat-like"/>
    <property type="match status" value="2"/>
</dbReference>
<dbReference type="Pfam" id="PF09937">
    <property type="entry name" value="DUF2169"/>
    <property type="match status" value="1"/>
</dbReference>
<dbReference type="Proteomes" id="UP000016368">
    <property type="component" value="Unassembled WGS sequence"/>
</dbReference>
<gene>
    <name evidence="4" type="ORF">HGR_07091</name>
</gene>
<dbReference type="STRING" id="887062.HGR_07091"/>
<feature type="domain" description="DUF2169" evidence="3">
    <location>
        <begin position="20"/>
        <end position="300"/>
    </location>
</feature>